<keyword evidence="1" id="KW-0464">Manganese</keyword>
<evidence type="ECO:0000259" key="3">
    <source>
        <dbReference type="PROSITE" id="PS51746"/>
    </source>
</evidence>
<evidence type="ECO:0000313" key="5">
    <source>
        <dbReference type="Proteomes" id="UP001447188"/>
    </source>
</evidence>
<comment type="cofactor">
    <cofactor evidence="1">
        <name>Mg(2+)</name>
        <dbReference type="ChEBI" id="CHEBI:18420"/>
    </cofactor>
</comment>
<dbReference type="Pfam" id="PF00481">
    <property type="entry name" value="PP2C"/>
    <property type="match status" value="1"/>
</dbReference>
<accession>A0ABR3GUK5</accession>
<evidence type="ECO:0000256" key="2">
    <source>
        <dbReference type="SAM" id="MobiDB-lite"/>
    </source>
</evidence>
<proteinExistence type="inferred from homology"/>
<keyword evidence="1" id="KW-0479">Metal-binding</keyword>
<dbReference type="Proteomes" id="UP001447188">
    <property type="component" value="Unassembled WGS sequence"/>
</dbReference>
<keyword evidence="5" id="KW-1185">Reference proteome</keyword>
<gene>
    <name evidence="4" type="ORF">Q9L58_001182</name>
</gene>
<dbReference type="EC" id="3.1.3.16" evidence="1"/>
<evidence type="ECO:0000256" key="1">
    <source>
        <dbReference type="RuleBase" id="RU366020"/>
    </source>
</evidence>
<dbReference type="PANTHER" id="PTHR12320:SF24">
    <property type="entry name" value="PROTEIN PHOSPHATASE"/>
    <property type="match status" value="1"/>
</dbReference>
<dbReference type="PROSITE" id="PS51257">
    <property type="entry name" value="PROKAR_LIPOPROTEIN"/>
    <property type="match status" value="1"/>
</dbReference>
<dbReference type="SMART" id="SM00332">
    <property type="entry name" value="PP2Cc"/>
    <property type="match status" value="1"/>
</dbReference>
<dbReference type="SMART" id="SM00331">
    <property type="entry name" value="PP2C_SIG"/>
    <property type="match status" value="1"/>
</dbReference>
<comment type="catalytic activity">
    <reaction evidence="1">
        <text>O-phospho-L-threonyl-[protein] + H2O = L-threonyl-[protein] + phosphate</text>
        <dbReference type="Rhea" id="RHEA:47004"/>
        <dbReference type="Rhea" id="RHEA-COMP:11060"/>
        <dbReference type="Rhea" id="RHEA-COMP:11605"/>
        <dbReference type="ChEBI" id="CHEBI:15377"/>
        <dbReference type="ChEBI" id="CHEBI:30013"/>
        <dbReference type="ChEBI" id="CHEBI:43474"/>
        <dbReference type="ChEBI" id="CHEBI:61977"/>
        <dbReference type="EC" id="3.1.3.16"/>
    </reaction>
</comment>
<feature type="compositionally biased region" description="Low complexity" evidence="2">
    <location>
        <begin position="47"/>
        <end position="67"/>
    </location>
</feature>
<comment type="catalytic activity">
    <reaction evidence="1">
        <text>O-phospho-L-seryl-[protein] + H2O = L-seryl-[protein] + phosphate</text>
        <dbReference type="Rhea" id="RHEA:20629"/>
        <dbReference type="Rhea" id="RHEA-COMP:9863"/>
        <dbReference type="Rhea" id="RHEA-COMP:11604"/>
        <dbReference type="ChEBI" id="CHEBI:15377"/>
        <dbReference type="ChEBI" id="CHEBI:29999"/>
        <dbReference type="ChEBI" id="CHEBI:43474"/>
        <dbReference type="ChEBI" id="CHEBI:83421"/>
        <dbReference type="EC" id="3.1.3.16"/>
    </reaction>
</comment>
<sequence>MRIPASSSLAAATSLSSCLSARLLPRPALRVARLQRASAFSTAQQRSLATSTTISTTTSGSASSVPTKTVNKHKNALPAVARPAARPLQYSFQPNFSLFAKRPPRPFPPPFHSPPLSSFSDPLSTHNLSRVPRSEGAHFLRGITNGDDAVVYAPSFLGVADGVGAWNTKSAGHAALWSRLMLHFFSLEVESSPSTVDPVHCLTKAYHSTLHATTESTATVWQGTTTACVTTLHGNTLTVANVGDSRCWVFRPSKRDFILKTTEQWHWFDCPKQLGTNSPDTPAVDADVYTVDLEDGDIIILATDGLPDNMWDHEILSLCMERVGHTGPELAERLVRAAKKVAIDPFGESPYMERAIDEGLSIEGGKWDDISVVTAVFRARR</sequence>
<name>A0ABR3GUK5_9PEZI</name>
<dbReference type="InterPro" id="IPR001932">
    <property type="entry name" value="PPM-type_phosphatase-like_dom"/>
</dbReference>
<dbReference type="PROSITE" id="PS51746">
    <property type="entry name" value="PPM_2"/>
    <property type="match status" value="1"/>
</dbReference>
<feature type="domain" description="PPM-type phosphatase" evidence="3">
    <location>
        <begin position="128"/>
        <end position="377"/>
    </location>
</feature>
<dbReference type="EMBL" id="JBBBZM010000009">
    <property type="protein sequence ID" value="KAL0639617.1"/>
    <property type="molecule type" value="Genomic_DNA"/>
</dbReference>
<protein>
    <recommendedName>
        <fullName evidence="1">Protein phosphatase</fullName>
        <ecNumber evidence="1">3.1.3.16</ecNumber>
    </recommendedName>
</protein>
<dbReference type="Gene3D" id="3.60.40.10">
    <property type="entry name" value="PPM-type phosphatase domain"/>
    <property type="match status" value="1"/>
</dbReference>
<dbReference type="PANTHER" id="PTHR12320">
    <property type="entry name" value="PROTEIN PHOSPHATASE 2C"/>
    <property type="match status" value="1"/>
</dbReference>
<dbReference type="InterPro" id="IPR039123">
    <property type="entry name" value="PPTC7"/>
</dbReference>
<dbReference type="SUPFAM" id="SSF81606">
    <property type="entry name" value="PP2C-like"/>
    <property type="match status" value="1"/>
</dbReference>
<feature type="region of interest" description="Disordered" evidence="2">
    <location>
        <begin position="40"/>
        <end position="70"/>
    </location>
</feature>
<evidence type="ECO:0000313" key="4">
    <source>
        <dbReference type="EMBL" id="KAL0639617.1"/>
    </source>
</evidence>
<keyword evidence="1" id="KW-0378">Hydrolase</keyword>
<comment type="caution">
    <text evidence="4">The sequence shown here is derived from an EMBL/GenBank/DDBJ whole genome shotgun (WGS) entry which is preliminary data.</text>
</comment>
<comment type="cofactor">
    <cofactor evidence="1">
        <name>Mn(2+)</name>
        <dbReference type="ChEBI" id="CHEBI:29035"/>
    </cofactor>
</comment>
<organism evidence="4 5">
    <name type="scientific">Discina gigas</name>
    <dbReference type="NCBI Taxonomy" id="1032678"/>
    <lineage>
        <taxon>Eukaryota</taxon>
        <taxon>Fungi</taxon>
        <taxon>Dikarya</taxon>
        <taxon>Ascomycota</taxon>
        <taxon>Pezizomycotina</taxon>
        <taxon>Pezizomycetes</taxon>
        <taxon>Pezizales</taxon>
        <taxon>Discinaceae</taxon>
        <taxon>Discina</taxon>
    </lineage>
</organism>
<comment type="similarity">
    <text evidence="1">Belongs to the PP2C family.</text>
</comment>
<reference evidence="4 5" key="1">
    <citation type="submission" date="2024-02" db="EMBL/GenBank/DDBJ databases">
        <title>Discinaceae phylogenomics.</title>
        <authorList>
            <person name="Dirks A.C."/>
            <person name="James T.Y."/>
        </authorList>
    </citation>
    <scope>NUCLEOTIDE SEQUENCE [LARGE SCALE GENOMIC DNA]</scope>
    <source>
        <strain evidence="4 5">ACD0624</strain>
    </source>
</reference>
<keyword evidence="1" id="KW-0904">Protein phosphatase</keyword>
<keyword evidence="1" id="KW-0460">Magnesium</keyword>
<dbReference type="InterPro" id="IPR036457">
    <property type="entry name" value="PPM-type-like_dom_sf"/>
</dbReference>